<evidence type="ECO:0000313" key="2">
    <source>
        <dbReference type="Proteomes" id="UP001472677"/>
    </source>
</evidence>
<organism evidence="1 2">
    <name type="scientific">Hibiscus sabdariffa</name>
    <name type="common">roselle</name>
    <dbReference type="NCBI Taxonomy" id="183260"/>
    <lineage>
        <taxon>Eukaryota</taxon>
        <taxon>Viridiplantae</taxon>
        <taxon>Streptophyta</taxon>
        <taxon>Embryophyta</taxon>
        <taxon>Tracheophyta</taxon>
        <taxon>Spermatophyta</taxon>
        <taxon>Magnoliopsida</taxon>
        <taxon>eudicotyledons</taxon>
        <taxon>Gunneridae</taxon>
        <taxon>Pentapetalae</taxon>
        <taxon>rosids</taxon>
        <taxon>malvids</taxon>
        <taxon>Malvales</taxon>
        <taxon>Malvaceae</taxon>
        <taxon>Malvoideae</taxon>
        <taxon>Hibiscus</taxon>
    </lineage>
</organism>
<dbReference type="Proteomes" id="UP001472677">
    <property type="component" value="Unassembled WGS sequence"/>
</dbReference>
<accession>A0ABR2FBY1</accession>
<proteinExistence type="predicted"/>
<reference evidence="1 2" key="1">
    <citation type="journal article" date="2024" name="G3 (Bethesda)">
        <title>Genome assembly of Hibiscus sabdariffa L. provides insights into metabolisms of medicinal natural products.</title>
        <authorList>
            <person name="Kim T."/>
        </authorList>
    </citation>
    <scope>NUCLEOTIDE SEQUENCE [LARGE SCALE GENOMIC DNA]</scope>
    <source>
        <strain evidence="1">TK-2024</strain>
        <tissue evidence="1">Old leaves</tissue>
    </source>
</reference>
<keyword evidence="2" id="KW-1185">Reference proteome</keyword>
<protein>
    <submittedName>
        <fullName evidence="1">Uncharacterized protein</fullName>
    </submittedName>
</protein>
<comment type="caution">
    <text evidence="1">The sequence shown here is derived from an EMBL/GenBank/DDBJ whole genome shotgun (WGS) entry which is preliminary data.</text>
</comment>
<dbReference type="EMBL" id="JBBPBM010000007">
    <property type="protein sequence ID" value="KAK8575851.1"/>
    <property type="molecule type" value="Genomic_DNA"/>
</dbReference>
<sequence length="146" mass="15637">MCLSVGLGDPERCVLGGVSDEVVGLVWREEMNLGRSVEVVDWEGMLMNNSLQQAIGLVEQNSEEAAGEGGTVAVVKVELELDSNLTKDRDINLISTSAIDLPPNFDENLTIVPIVETDTIPINTIVPQVTQLSYEVVVSGGVPCKV</sequence>
<gene>
    <name evidence="1" type="ORF">V6N12_063504</name>
</gene>
<evidence type="ECO:0000313" key="1">
    <source>
        <dbReference type="EMBL" id="KAK8575851.1"/>
    </source>
</evidence>
<name>A0ABR2FBY1_9ROSI</name>